<dbReference type="EC" id="4.1.3.17" evidence="10"/>
<evidence type="ECO:0000313" key="11">
    <source>
        <dbReference type="EMBL" id="SHE51475.1"/>
    </source>
</evidence>
<keyword evidence="12" id="KW-1185">Reference proteome</keyword>
<comment type="cofactor">
    <cofactor evidence="2 10">
        <name>a divalent metal cation</name>
        <dbReference type="ChEBI" id="CHEBI:60240"/>
    </cofactor>
</comment>
<evidence type="ECO:0000256" key="8">
    <source>
        <dbReference type="ARBA" id="ARBA00047973"/>
    </source>
</evidence>
<dbReference type="InterPro" id="IPR036704">
    <property type="entry name" value="RraA/RraA-like_sf"/>
</dbReference>
<dbReference type="InterPro" id="IPR010203">
    <property type="entry name" value="RraA"/>
</dbReference>
<dbReference type="SUPFAM" id="SSF89562">
    <property type="entry name" value="RraA-like"/>
    <property type="match status" value="1"/>
</dbReference>
<evidence type="ECO:0000256" key="9">
    <source>
        <dbReference type="PIRSR" id="PIRSR605493-1"/>
    </source>
</evidence>
<evidence type="ECO:0000256" key="10">
    <source>
        <dbReference type="RuleBase" id="RU004338"/>
    </source>
</evidence>
<evidence type="ECO:0000256" key="5">
    <source>
        <dbReference type="ARBA" id="ARBA00022723"/>
    </source>
</evidence>
<reference evidence="12" key="1">
    <citation type="submission" date="2016-11" db="EMBL/GenBank/DDBJ databases">
        <authorList>
            <person name="Varghese N."/>
            <person name="Submissions S."/>
        </authorList>
    </citation>
    <scope>NUCLEOTIDE SEQUENCE [LARGE SCALE GENOMIC DNA]</scope>
    <source>
        <strain evidence="12">DSM 29326</strain>
    </source>
</reference>
<protein>
    <recommendedName>
        <fullName evidence="10">4-hydroxy-4-methyl-2-oxoglutarate aldolase</fullName>
        <shortName evidence="10">HMG aldolase</shortName>
        <ecNumber evidence="10">4.1.1.112</ecNumber>
        <ecNumber evidence="10">4.1.3.17</ecNumber>
    </recommendedName>
    <alternativeName>
        <fullName evidence="10">Oxaloacetate decarboxylase</fullName>
    </alternativeName>
</protein>
<evidence type="ECO:0000256" key="1">
    <source>
        <dbReference type="ARBA" id="ARBA00001342"/>
    </source>
</evidence>
<proteinExistence type="inferred from homology"/>
<dbReference type="GO" id="GO:0046872">
    <property type="term" value="F:metal ion binding"/>
    <property type="evidence" value="ECO:0007669"/>
    <property type="project" value="UniProtKB-KW"/>
</dbReference>
<organism evidence="11 12">
    <name type="scientific">Loktanella atrilutea</name>
    <dbReference type="NCBI Taxonomy" id="366533"/>
    <lineage>
        <taxon>Bacteria</taxon>
        <taxon>Pseudomonadati</taxon>
        <taxon>Pseudomonadota</taxon>
        <taxon>Alphaproteobacteria</taxon>
        <taxon>Rhodobacterales</taxon>
        <taxon>Roseobacteraceae</taxon>
        <taxon>Loktanella</taxon>
    </lineage>
</organism>
<dbReference type="PANTHER" id="PTHR33254">
    <property type="entry name" value="4-HYDROXY-4-METHYL-2-OXOGLUTARATE ALDOLASE 3-RELATED"/>
    <property type="match status" value="1"/>
</dbReference>
<sequence length="165" mass="17353">MTLPPQPDIVTADLYDLHHETVAVIDLPLRAFGGLRSFFGPCQTLQVHRDHTPVLAQLDQAGDGRVLVVDAGGITDTGVMGDRLAERGVRNGWRGVVIRGAIRDSRGIAALPLGVMALSATPRRGWTPQPSQAGTALTLGGAAVLPGHWIYADCDGVIVSPHALA</sequence>
<feature type="binding site" evidence="9">
    <location>
        <begin position="81"/>
        <end position="84"/>
    </location>
    <ligand>
        <name>substrate</name>
    </ligand>
</feature>
<dbReference type="PANTHER" id="PTHR33254:SF4">
    <property type="entry name" value="4-HYDROXY-4-METHYL-2-OXOGLUTARATE ALDOLASE 3-RELATED"/>
    <property type="match status" value="1"/>
</dbReference>
<dbReference type="GO" id="GO:0051252">
    <property type="term" value="P:regulation of RNA metabolic process"/>
    <property type="evidence" value="ECO:0007669"/>
    <property type="project" value="InterPro"/>
</dbReference>
<comment type="similarity">
    <text evidence="3 10">Belongs to the class II aldolase/RraA-like family.</text>
</comment>
<dbReference type="EMBL" id="FQUE01000001">
    <property type="protein sequence ID" value="SHE51475.1"/>
    <property type="molecule type" value="Genomic_DNA"/>
</dbReference>
<dbReference type="CDD" id="cd16841">
    <property type="entry name" value="RraA_family"/>
    <property type="match status" value="1"/>
</dbReference>
<evidence type="ECO:0000256" key="6">
    <source>
        <dbReference type="ARBA" id="ARBA00023239"/>
    </source>
</evidence>
<evidence type="ECO:0000256" key="3">
    <source>
        <dbReference type="ARBA" id="ARBA00008621"/>
    </source>
</evidence>
<dbReference type="EC" id="4.1.1.112" evidence="10"/>
<keyword evidence="5 9" id="KW-0479">Metal-binding</keyword>
<dbReference type="NCBIfam" id="NF006875">
    <property type="entry name" value="PRK09372.1"/>
    <property type="match status" value="1"/>
</dbReference>
<dbReference type="AlphaFoldDB" id="A0A1M4U470"/>
<evidence type="ECO:0000313" key="12">
    <source>
        <dbReference type="Proteomes" id="UP000183987"/>
    </source>
</evidence>
<name>A0A1M4U470_LOKAT</name>
<dbReference type="GO" id="GO:0008428">
    <property type="term" value="F:ribonuclease inhibitor activity"/>
    <property type="evidence" value="ECO:0007669"/>
    <property type="project" value="InterPro"/>
</dbReference>
<comment type="catalytic activity">
    <reaction evidence="1 10">
        <text>4-hydroxy-4-methyl-2-oxoglutarate = 2 pyruvate</text>
        <dbReference type="Rhea" id="RHEA:22748"/>
        <dbReference type="ChEBI" id="CHEBI:15361"/>
        <dbReference type="ChEBI" id="CHEBI:58276"/>
        <dbReference type="EC" id="4.1.3.17"/>
    </reaction>
</comment>
<dbReference type="Proteomes" id="UP000183987">
    <property type="component" value="Unassembled WGS sequence"/>
</dbReference>
<dbReference type="GO" id="GO:0008948">
    <property type="term" value="F:oxaloacetate decarboxylase activity"/>
    <property type="evidence" value="ECO:0007669"/>
    <property type="project" value="UniProtKB-EC"/>
</dbReference>
<comment type="function">
    <text evidence="7 10">Catalyzes the aldol cleavage of 4-hydroxy-4-methyl-2-oxoglutarate (HMG) into 2 molecules of pyruvate. Also contains a secondary oxaloacetate (OAA) decarboxylase activity due to the common pyruvate enolate transition state formed following C-C bond cleavage in the retro-aldol and decarboxylation reactions.</text>
</comment>
<feature type="binding site" evidence="9">
    <location>
        <position position="104"/>
    </location>
    <ligand>
        <name>Mg(2+)</name>
        <dbReference type="ChEBI" id="CHEBI:18420"/>
    </ligand>
</feature>
<dbReference type="NCBIfam" id="TIGR01935">
    <property type="entry name" value="NOT-MenG"/>
    <property type="match status" value="1"/>
</dbReference>
<evidence type="ECO:0000256" key="4">
    <source>
        <dbReference type="ARBA" id="ARBA00011233"/>
    </source>
</evidence>
<dbReference type="Pfam" id="PF03737">
    <property type="entry name" value="RraA-like"/>
    <property type="match status" value="1"/>
</dbReference>
<keyword evidence="6 10" id="KW-0456">Lyase</keyword>
<gene>
    <name evidence="11" type="ORF">SAMN05444339_101589</name>
</gene>
<evidence type="ECO:0000256" key="2">
    <source>
        <dbReference type="ARBA" id="ARBA00001968"/>
    </source>
</evidence>
<dbReference type="OrthoDB" id="9812532at2"/>
<dbReference type="STRING" id="366533.SAMN05444339_101589"/>
<dbReference type="RefSeq" id="WP_072855672.1">
    <property type="nucleotide sequence ID" value="NZ_FQUE01000001.1"/>
</dbReference>
<feature type="binding site" evidence="9">
    <location>
        <position position="103"/>
    </location>
    <ligand>
        <name>substrate</name>
    </ligand>
</feature>
<evidence type="ECO:0000256" key="7">
    <source>
        <dbReference type="ARBA" id="ARBA00025046"/>
    </source>
</evidence>
<comment type="cofactor">
    <cofactor evidence="9">
        <name>Mg(2+)</name>
        <dbReference type="ChEBI" id="CHEBI:18420"/>
    </cofactor>
</comment>
<comment type="subunit">
    <text evidence="4 10">Homotrimer.</text>
</comment>
<dbReference type="Gene3D" id="3.50.30.40">
    <property type="entry name" value="Ribonuclease E inhibitor RraA/RraA-like"/>
    <property type="match status" value="1"/>
</dbReference>
<comment type="catalytic activity">
    <reaction evidence="8 10">
        <text>oxaloacetate + H(+) = pyruvate + CO2</text>
        <dbReference type="Rhea" id="RHEA:15641"/>
        <dbReference type="ChEBI" id="CHEBI:15361"/>
        <dbReference type="ChEBI" id="CHEBI:15378"/>
        <dbReference type="ChEBI" id="CHEBI:16452"/>
        <dbReference type="ChEBI" id="CHEBI:16526"/>
        <dbReference type="EC" id="4.1.1.112"/>
    </reaction>
</comment>
<dbReference type="InterPro" id="IPR005493">
    <property type="entry name" value="RraA/RraA-like"/>
</dbReference>
<accession>A0A1M4U470</accession>
<dbReference type="GO" id="GO:0047443">
    <property type="term" value="F:4-hydroxy-4-methyl-2-oxoglutarate aldolase activity"/>
    <property type="evidence" value="ECO:0007669"/>
    <property type="project" value="UniProtKB-EC"/>
</dbReference>
<keyword evidence="9" id="KW-0460">Magnesium</keyword>